<evidence type="ECO:0000256" key="2">
    <source>
        <dbReference type="SAM" id="Phobius"/>
    </source>
</evidence>
<dbReference type="AlphaFoldDB" id="A0A5C5FP40"/>
<keyword evidence="2" id="KW-0472">Membrane</keyword>
<proteinExistence type="predicted"/>
<feature type="compositionally biased region" description="Low complexity" evidence="1">
    <location>
        <begin position="182"/>
        <end position="204"/>
    </location>
</feature>
<gene>
    <name evidence="3" type="ORF">DMC30DRAFT_95896</name>
</gene>
<evidence type="ECO:0008006" key="5">
    <source>
        <dbReference type="Google" id="ProtNLM"/>
    </source>
</evidence>
<feature type="region of interest" description="Disordered" evidence="1">
    <location>
        <begin position="73"/>
        <end position="99"/>
    </location>
</feature>
<feature type="region of interest" description="Disordered" evidence="1">
    <location>
        <begin position="157"/>
        <end position="256"/>
    </location>
</feature>
<reference evidence="3 4" key="1">
    <citation type="submission" date="2019-03" db="EMBL/GenBank/DDBJ databases">
        <title>Rhodosporidium diobovatum UCD-FST 08-225 genome sequencing, assembly, and annotation.</title>
        <authorList>
            <person name="Fakankun I.U."/>
            <person name="Fristensky B."/>
            <person name="Levin D.B."/>
        </authorList>
    </citation>
    <scope>NUCLEOTIDE SEQUENCE [LARGE SCALE GENOMIC DNA]</scope>
    <source>
        <strain evidence="3 4">UCD-FST 08-225</strain>
    </source>
</reference>
<keyword evidence="4" id="KW-1185">Reference proteome</keyword>
<comment type="caution">
    <text evidence="3">The sequence shown here is derived from an EMBL/GenBank/DDBJ whole genome shotgun (WGS) entry which is preliminary data.</text>
</comment>
<dbReference type="EMBL" id="SOZI01000180">
    <property type="protein sequence ID" value="TNY17724.1"/>
    <property type="molecule type" value="Genomic_DNA"/>
</dbReference>
<dbReference type="SUPFAM" id="SSF50685">
    <property type="entry name" value="Barwin-like endoglucanases"/>
    <property type="match status" value="1"/>
</dbReference>
<evidence type="ECO:0000313" key="3">
    <source>
        <dbReference type="EMBL" id="TNY17724.1"/>
    </source>
</evidence>
<dbReference type="InterPro" id="IPR036908">
    <property type="entry name" value="RlpA-like_sf"/>
</dbReference>
<keyword evidence="2" id="KW-0812">Transmembrane</keyword>
<evidence type="ECO:0000313" key="4">
    <source>
        <dbReference type="Proteomes" id="UP000311382"/>
    </source>
</evidence>
<dbReference type="CDD" id="cd22191">
    <property type="entry name" value="DPBB_RlpA_EXP_N-like"/>
    <property type="match status" value="1"/>
</dbReference>
<feature type="transmembrane region" description="Helical" evidence="2">
    <location>
        <begin position="45"/>
        <end position="67"/>
    </location>
</feature>
<feature type="compositionally biased region" description="Low complexity" evidence="1">
    <location>
        <begin position="237"/>
        <end position="249"/>
    </location>
</feature>
<feature type="region of interest" description="Disordered" evidence="1">
    <location>
        <begin position="1"/>
        <end position="39"/>
    </location>
</feature>
<sequence length="401" mass="39019">MQHSPSLSDSEDEKKPASTRSSRSRKGGPSAAEDQPANRMSKKRWLLLGGLGALILVIIIAVVAIYMNSSKSDSSSAGSDAAEDSEPSSHSKSQAVSGSSGLLGASSALSASITGLATSAAGETGATTSAAATVSTQAASSPASTLASAASSGIAAPGAASLADGQPSASSPNLPPGAPTSAAGLLTTAVGSAATGSPAPAAPSVVPPSPSAVGGAVPINSASSEGTGHTRPVPRPAASAQASGGASAGWTGPTQTASSTDAVVKASSTATWFSADQHLSACKMTFADADLIAAISPVMFGSDGSTVSQLCGAELVVWQPDSDQTIMVKIGDVCNECPGATAIDLSQSAFLALAPGGSDDAAAALDAGVLTVQWWFADSAVQQSLPFGFETWAAEGAEASR</sequence>
<protein>
    <recommendedName>
        <fullName evidence="5">RlpA-like double-psi beta-barrel-protein domain-containing protein-containing protein</fullName>
    </recommendedName>
</protein>
<evidence type="ECO:0000256" key="1">
    <source>
        <dbReference type="SAM" id="MobiDB-lite"/>
    </source>
</evidence>
<name>A0A5C5FP40_9BASI</name>
<dbReference type="Proteomes" id="UP000311382">
    <property type="component" value="Unassembled WGS sequence"/>
</dbReference>
<keyword evidence="2" id="KW-1133">Transmembrane helix</keyword>
<organism evidence="3 4">
    <name type="scientific">Rhodotorula diobovata</name>
    <dbReference type="NCBI Taxonomy" id="5288"/>
    <lineage>
        <taxon>Eukaryota</taxon>
        <taxon>Fungi</taxon>
        <taxon>Dikarya</taxon>
        <taxon>Basidiomycota</taxon>
        <taxon>Pucciniomycotina</taxon>
        <taxon>Microbotryomycetes</taxon>
        <taxon>Sporidiobolales</taxon>
        <taxon>Sporidiobolaceae</taxon>
        <taxon>Rhodotorula</taxon>
    </lineage>
</organism>
<accession>A0A5C5FP40</accession>
<dbReference type="STRING" id="5288.A0A5C5FP40"/>
<dbReference type="Gene3D" id="2.40.40.10">
    <property type="entry name" value="RlpA-like domain"/>
    <property type="match status" value="1"/>
</dbReference>
<dbReference type="OrthoDB" id="406505at2759"/>